<dbReference type="Proteomes" id="UP000753724">
    <property type="component" value="Unassembled WGS sequence"/>
</dbReference>
<protein>
    <submittedName>
        <fullName evidence="1">Uncharacterized protein</fullName>
    </submittedName>
</protein>
<accession>A0ABW9XFK3</accession>
<dbReference type="RefSeq" id="WP_161719318.1">
    <property type="nucleotide sequence ID" value="NZ_JAAAPO010000005.1"/>
</dbReference>
<proteinExistence type="predicted"/>
<gene>
    <name evidence="1" type="ORF">GTZ99_12315</name>
</gene>
<name>A0ABW9XFK3_9SPHN</name>
<sequence length="61" mass="6622">MAHNNFWMTSVAKERGVKAVCLQSLGGLWQGFAAISSARETAIISGHFGFWRVKQPEGGAK</sequence>
<reference evidence="2" key="1">
    <citation type="submission" date="2020-01" db="EMBL/GenBank/DDBJ databases">
        <title>Sphingomonas sp. strain CSW-10.</title>
        <authorList>
            <person name="Chen W.-M."/>
        </authorList>
    </citation>
    <scope>NUCLEOTIDE SEQUENCE [LARGE SCALE GENOMIC DNA]</scope>
    <source>
        <strain evidence="2">FSY-8</strain>
    </source>
</reference>
<evidence type="ECO:0000313" key="1">
    <source>
        <dbReference type="EMBL" id="NBC37334.1"/>
    </source>
</evidence>
<comment type="caution">
    <text evidence="1">The sequence shown here is derived from an EMBL/GenBank/DDBJ whole genome shotgun (WGS) entry which is preliminary data.</text>
</comment>
<evidence type="ECO:0000313" key="2">
    <source>
        <dbReference type="Proteomes" id="UP000753724"/>
    </source>
</evidence>
<organism evidence="1 2">
    <name type="scientific">Novosphingobium ovatum</name>
    <dbReference type="NCBI Taxonomy" id="1908523"/>
    <lineage>
        <taxon>Bacteria</taxon>
        <taxon>Pseudomonadati</taxon>
        <taxon>Pseudomonadota</taxon>
        <taxon>Alphaproteobacteria</taxon>
        <taxon>Sphingomonadales</taxon>
        <taxon>Sphingomonadaceae</taxon>
        <taxon>Novosphingobium</taxon>
    </lineage>
</organism>
<keyword evidence="2" id="KW-1185">Reference proteome</keyword>
<dbReference type="EMBL" id="JAAAPO010000005">
    <property type="protein sequence ID" value="NBC37334.1"/>
    <property type="molecule type" value="Genomic_DNA"/>
</dbReference>